<dbReference type="Proteomes" id="UP001596472">
    <property type="component" value="Unassembled WGS sequence"/>
</dbReference>
<dbReference type="SUPFAM" id="SSF51735">
    <property type="entry name" value="NAD(P)-binding Rossmann-fold domains"/>
    <property type="match status" value="1"/>
</dbReference>
<protein>
    <submittedName>
        <fullName evidence="4">Gfo/Idh/MocA family oxidoreductase</fullName>
    </submittedName>
</protein>
<dbReference type="InterPro" id="IPR050463">
    <property type="entry name" value="Gfo/Idh/MocA_oxidrdct_glycsds"/>
</dbReference>
<name>A0ABW2L8R5_9BACT</name>
<evidence type="ECO:0000313" key="4">
    <source>
        <dbReference type="EMBL" id="MFC7337575.1"/>
    </source>
</evidence>
<dbReference type="PANTHER" id="PTHR43818:SF11">
    <property type="entry name" value="BCDNA.GH03377"/>
    <property type="match status" value="1"/>
</dbReference>
<feature type="domain" description="Gfo/Idh/MocA-like oxidoreductase C-terminal" evidence="3">
    <location>
        <begin position="229"/>
        <end position="439"/>
    </location>
</feature>
<feature type="domain" description="Gfo/Idh/MocA-like oxidoreductase N-terminal" evidence="2">
    <location>
        <begin position="42"/>
        <end position="166"/>
    </location>
</feature>
<sequence length="450" mass="49770">MSQEPNNLTRRSFLTRTAGAGMVLGAPGLLKAADPQSKDTLHVALIGFGKQGEVLFNCLRNIPGLHFQAVCDISDWNRKKGMNQVRALQGEIPKGYVDIDEMLATEKGLDAVVIATPDFWHSPHTVKCLEAGLNVYCEKMMSNTIDGARAMVHAAEKSGKLCQIGHQRRSNPRYRYTKDVLINDKKICGQITNINAQWNRSLGASQDIGGEKLSKSIIVPDEVLNKYGFKDMHQFMNWRTYTELSGGPISDLGAHQIDIFGWFLNDAKPTAVYASGGNAYFKDREHFDNVMCIFDFDTPEGEVRAFYQVLTTTSAGGGFWESFMGTEATIKISEIAANSAIFREDGAPQWDDLVKKGYLKRKPAPPKPEASADAVASYASAAPEEFELPGGFNKPAHQPHLENFFAAVRGEATLNCDARHAFESEAPIYWVNPSALEKRRIDFTAEHLSV</sequence>
<accession>A0ABW2L8R5</accession>
<dbReference type="Pfam" id="PF02894">
    <property type="entry name" value="GFO_IDH_MocA_C"/>
    <property type="match status" value="1"/>
</dbReference>
<dbReference type="PANTHER" id="PTHR43818">
    <property type="entry name" value="BCDNA.GH03377"/>
    <property type="match status" value="1"/>
</dbReference>
<dbReference type="InterPro" id="IPR036291">
    <property type="entry name" value="NAD(P)-bd_dom_sf"/>
</dbReference>
<dbReference type="Gene3D" id="3.30.360.10">
    <property type="entry name" value="Dihydrodipicolinate Reductase, domain 2"/>
    <property type="match status" value="1"/>
</dbReference>
<evidence type="ECO:0000259" key="3">
    <source>
        <dbReference type="Pfam" id="PF02894"/>
    </source>
</evidence>
<evidence type="ECO:0000313" key="5">
    <source>
        <dbReference type="Proteomes" id="UP001596472"/>
    </source>
</evidence>
<dbReference type="Gene3D" id="3.40.50.720">
    <property type="entry name" value="NAD(P)-binding Rossmann-like Domain"/>
    <property type="match status" value="1"/>
</dbReference>
<dbReference type="InterPro" id="IPR006311">
    <property type="entry name" value="TAT_signal"/>
</dbReference>
<dbReference type="InterPro" id="IPR000683">
    <property type="entry name" value="Gfo/Idh/MocA-like_OxRdtase_N"/>
</dbReference>
<evidence type="ECO:0000259" key="2">
    <source>
        <dbReference type="Pfam" id="PF01408"/>
    </source>
</evidence>
<comment type="caution">
    <text evidence="4">The sequence shown here is derived from an EMBL/GenBank/DDBJ whole genome shotgun (WGS) entry which is preliminary data.</text>
</comment>
<reference evidence="5" key="1">
    <citation type="journal article" date="2019" name="Int. J. Syst. Evol. Microbiol.">
        <title>The Global Catalogue of Microorganisms (GCM) 10K type strain sequencing project: providing services to taxonomists for standard genome sequencing and annotation.</title>
        <authorList>
            <consortium name="The Broad Institute Genomics Platform"/>
            <consortium name="The Broad Institute Genome Sequencing Center for Infectious Disease"/>
            <person name="Wu L."/>
            <person name="Ma J."/>
        </authorList>
    </citation>
    <scope>NUCLEOTIDE SEQUENCE [LARGE SCALE GENOMIC DNA]</scope>
    <source>
        <strain evidence="5">CGMCC 4.1467</strain>
    </source>
</reference>
<organism evidence="4 5">
    <name type="scientific">Haloferula chungangensis</name>
    <dbReference type="NCBI Taxonomy" id="1048331"/>
    <lineage>
        <taxon>Bacteria</taxon>
        <taxon>Pseudomonadati</taxon>
        <taxon>Verrucomicrobiota</taxon>
        <taxon>Verrucomicrobiia</taxon>
        <taxon>Verrucomicrobiales</taxon>
        <taxon>Verrucomicrobiaceae</taxon>
        <taxon>Haloferula</taxon>
    </lineage>
</organism>
<evidence type="ECO:0000256" key="1">
    <source>
        <dbReference type="ARBA" id="ARBA00023002"/>
    </source>
</evidence>
<dbReference type="EMBL" id="JBHTBS010000004">
    <property type="protein sequence ID" value="MFC7337575.1"/>
    <property type="molecule type" value="Genomic_DNA"/>
</dbReference>
<dbReference type="Pfam" id="PF01408">
    <property type="entry name" value="GFO_IDH_MocA"/>
    <property type="match status" value="1"/>
</dbReference>
<gene>
    <name evidence="4" type="ORF">ACFQY0_10335</name>
</gene>
<dbReference type="SUPFAM" id="SSF55347">
    <property type="entry name" value="Glyceraldehyde-3-phosphate dehydrogenase-like, C-terminal domain"/>
    <property type="match status" value="1"/>
</dbReference>
<keyword evidence="5" id="KW-1185">Reference proteome</keyword>
<dbReference type="InterPro" id="IPR004104">
    <property type="entry name" value="Gfo/Idh/MocA-like_OxRdtase_C"/>
</dbReference>
<keyword evidence="1" id="KW-0560">Oxidoreductase</keyword>
<proteinExistence type="predicted"/>
<dbReference type="PROSITE" id="PS51318">
    <property type="entry name" value="TAT"/>
    <property type="match status" value="1"/>
</dbReference>
<dbReference type="RefSeq" id="WP_379711986.1">
    <property type="nucleotide sequence ID" value="NZ_JBHTBS010000004.1"/>
</dbReference>